<dbReference type="GO" id="GO:0003712">
    <property type="term" value="F:transcription coregulator activity"/>
    <property type="evidence" value="ECO:0007669"/>
    <property type="project" value="InterPro"/>
</dbReference>
<dbReference type="Pfam" id="PF04934">
    <property type="entry name" value="Med6"/>
    <property type="match status" value="1"/>
</dbReference>
<gene>
    <name evidence="11" type="primary">Med6</name>
</gene>
<dbReference type="EMBL" id="LR787883">
    <property type="protein sequence ID" value="CAB3263745.1"/>
    <property type="molecule type" value="mRNA"/>
</dbReference>
<comment type="function">
    <text evidence="9">Component of the Mediator complex, a coactivator involved in the regulated transcription of nearly all RNA polymerase II-dependent genes. Mediator functions as a bridge to convey information from gene-specific regulatory proteins to the basal RNA polymerase II transcription machinery. Mediator is recruited to promoters by direct interactions with regulatory proteins and serves as a scaffold for the assembly of a functional preinitiation complex with RNA polymerase II and the general transcription factors.</text>
</comment>
<keyword evidence="7 9" id="KW-0539">Nucleus</keyword>
<dbReference type="InterPro" id="IPR038566">
    <property type="entry name" value="Mediator_Med6_sf"/>
</dbReference>
<dbReference type="GO" id="GO:0016592">
    <property type="term" value="C:mediator complex"/>
    <property type="evidence" value="ECO:0007669"/>
    <property type="project" value="InterPro"/>
</dbReference>
<protein>
    <recommendedName>
        <fullName evidence="3 9">Mediator of RNA polymerase II transcription subunit 6</fullName>
    </recommendedName>
    <alternativeName>
        <fullName evidence="8 9">Mediator complex subunit 6</fullName>
    </alternativeName>
</protein>
<evidence type="ECO:0000256" key="8">
    <source>
        <dbReference type="ARBA" id="ARBA00031259"/>
    </source>
</evidence>
<evidence type="ECO:0000256" key="6">
    <source>
        <dbReference type="ARBA" id="ARBA00023163"/>
    </source>
</evidence>
<dbReference type="PANTHER" id="PTHR13104">
    <property type="entry name" value="MED-6-RELATED"/>
    <property type="match status" value="1"/>
</dbReference>
<evidence type="ECO:0000256" key="9">
    <source>
        <dbReference type="PIRNR" id="PIRNR023869"/>
    </source>
</evidence>
<dbReference type="Gene3D" id="3.10.450.580">
    <property type="entry name" value="Mediator complex, subunit Med6"/>
    <property type="match status" value="1"/>
</dbReference>
<comment type="subcellular location">
    <subcellularLocation>
        <location evidence="1 9">Nucleus</location>
    </subcellularLocation>
</comment>
<dbReference type="PIRSF" id="PIRSF023869">
    <property type="entry name" value="Mediator_MED6_meta/pln"/>
    <property type="match status" value="1"/>
</dbReference>
<evidence type="ECO:0000256" key="2">
    <source>
        <dbReference type="ARBA" id="ARBA00007526"/>
    </source>
</evidence>
<evidence type="ECO:0000256" key="5">
    <source>
        <dbReference type="ARBA" id="ARBA00023159"/>
    </source>
</evidence>
<keyword evidence="5 9" id="KW-0010">Activator</keyword>
<feature type="region of interest" description="Disordered" evidence="10">
    <location>
        <begin position="194"/>
        <end position="254"/>
    </location>
</feature>
<feature type="compositionally biased region" description="Basic and acidic residues" evidence="10">
    <location>
        <begin position="241"/>
        <end position="254"/>
    </location>
</feature>
<reference evidence="11" key="1">
    <citation type="submission" date="2020-04" db="EMBL/GenBank/DDBJ databases">
        <authorList>
            <person name="Neveu A P."/>
        </authorList>
    </citation>
    <scope>NUCLEOTIDE SEQUENCE</scope>
    <source>
        <tissue evidence="11">Whole embryo</tissue>
    </source>
</reference>
<evidence type="ECO:0000256" key="3">
    <source>
        <dbReference type="ARBA" id="ARBA00020634"/>
    </source>
</evidence>
<dbReference type="InterPro" id="IPR007018">
    <property type="entry name" value="Mediator_Med6"/>
</dbReference>
<dbReference type="GO" id="GO:0006357">
    <property type="term" value="P:regulation of transcription by RNA polymerase II"/>
    <property type="evidence" value="ECO:0007669"/>
    <property type="project" value="InterPro"/>
</dbReference>
<sequence>MAPIPTDKNNQLGLSWQDPAWVPHLSKENVLDYFSERSNPFYDRTCNNETIKMQRLGLEHLENMVGLEYVLLHHQAPILYVIRKQRRQSPKQVTTIADYHIIAGTVYQSPDLSSICNSRLMTTFHRLEAAFSEALSYSRYHPAKGYSWQFNKKDQKENKKPAKVKEEPGSSFQCRRVDVLLSTLTSKFPHKFVQTQPGEKPVPTQALTSAEVKPEKLANPAAAQPLTAAPRPPVANVTVKQEPKPPPDKRMKFM</sequence>
<feature type="compositionally biased region" description="Low complexity" evidence="10">
    <location>
        <begin position="218"/>
        <end position="229"/>
    </location>
</feature>
<evidence type="ECO:0000256" key="1">
    <source>
        <dbReference type="ARBA" id="ARBA00004123"/>
    </source>
</evidence>
<name>A0A6F9DLF3_9ASCI</name>
<comment type="similarity">
    <text evidence="2 9">Belongs to the Mediator complex subunit 6 family.</text>
</comment>
<keyword evidence="6 9" id="KW-0804">Transcription</keyword>
<dbReference type="InterPro" id="IPR016820">
    <property type="entry name" value="Mediator_Med6_met/pln"/>
</dbReference>
<dbReference type="AlphaFoldDB" id="A0A6F9DLF3"/>
<accession>A0A6F9DLF3</accession>
<proteinExistence type="evidence at transcript level"/>
<organism evidence="11">
    <name type="scientific">Phallusia mammillata</name>
    <dbReference type="NCBI Taxonomy" id="59560"/>
    <lineage>
        <taxon>Eukaryota</taxon>
        <taxon>Metazoa</taxon>
        <taxon>Chordata</taxon>
        <taxon>Tunicata</taxon>
        <taxon>Ascidiacea</taxon>
        <taxon>Phlebobranchia</taxon>
        <taxon>Ascidiidae</taxon>
        <taxon>Phallusia</taxon>
    </lineage>
</organism>
<evidence type="ECO:0000256" key="4">
    <source>
        <dbReference type="ARBA" id="ARBA00023015"/>
    </source>
</evidence>
<evidence type="ECO:0000256" key="7">
    <source>
        <dbReference type="ARBA" id="ARBA00023242"/>
    </source>
</evidence>
<evidence type="ECO:0000256" key="10">
    <source>
        <dbReference type="SAM" id="MobiDB-lite"/>
    </source>
</evidence>
<keyword evidence="4 9" id="KW-0805">Transcription regulation</keyword>
<evidence type="ECO:0000313" key="11">
    <source>
        <dbReference type="EMBL" id="CAB3263745.1"/>
    </source>
</evidence>
<comment type="subunit">
    <text evidence="9">Component of the Mediator complex.</text>
</comment>